<feature type="domain" description="6-hydroxymethylpterin diphosphokinase MptE-like" evidence="1">
    <location>
        <begin position="206"/>
        <end position="383"/>
    </location>
</feature>
<dbReference type="OrthoDB" id="5291305at2"/>
<evidence type="ECO:0000259" key="2">
    <source>
        <dbReference type="Pfam" id="PF20157"/>
    </source>
</evidence>
<dbReference type="InterPro" id="IPR002826">
    <property type="entry name" value="MptE-like"/>
</dbReference>
<organism evidence="3 4">
    <name type="scientific">[Clostridium] ultunense Esp</name>
    <dbReference type="NCBI Taxonomy" id="1288971"/>
    <lineage>
        <taxon>Bacteria</taxon>
        <taxon>Bacillati</taxon>
        <taxon>Bacillota</taxon>
        <taxon>Tissierellia</taxon>
        <taxon>Tissierellales</taxon>
        <taxon>Tepidimicrobiaceae</taxon>
        <taxon>Schnuerera</taxon>
    </lineage>
</organism>
<protein>
    <recommendedName>
        <fullName evidence="5">Motility accessory factor</fullName>
    </recommendedName>
</protein>
<dbReference type="PANTHER" id="PTHR41786">
    <property type="entry name" value="MOTILITY ACCESSORY FACTOR MAF"/>
    <property type="match status" value="1"/>
</dbReference>
<dbReference type="Pfam" id="PF01973">
    <property type="entry name" value="MptE-like"/>
    <property type="match status" value="1"/>
</dbReference>
<dbReference type="EMBL" id="LT669839">
    <property type="protein sequence ID" value="SHD76647.1"/>
    <property type="molecule type" value="Genomic_DNA"/>
</dbReference>
<evidence type="ECO:0008006" key="5">
    <source>
        <dbReference type="Google" id="ProtNLM"/>
    </source>
</evidence>
<dbReference type="PANTHER" id="PTHR41786:SF1">
    <property type="entry name" value="6-HYDROXYMETHYLPTERIN DIPHOSPHOKINASE MPTE-LIKE DOMAIN-CONTAINING PROTEIN"/>
    <property type="match status" value="1"/>
</dbReference>
<reference evidence="3 4" key="1">
    <citation type="submission" date="2016-11" db="EMBL/GenBank/DDBJ databases">
        <authorList>
            <person name="Manzoor S."/>
        </authorList>
    </citation>
    <scope>NUCLEOTIDE SEQUENCE [LARGE SCALE GENOMIC DNA]</scope>
    <source>
        <strain evidence="3">Clostridium ultunense strain Esp</strain>
    </source>
</reference>
<dbReference type="RefSeq" id="WP_109840544.1">
    <property type="nucleotide sequence ID" value="NZ_LT669839.1"/>
</dbReference>
<keyword evidence="4" id="KW-1185">Reference proteome</keyword>
<sequence>MILIDNINILKSAYPSIWNRLKPLEDTMDNSLFQIEETRRGDKTICIEKDNRKLYLHSRYNPIREAEAIIEEYEGIEPGITVIFYGTGLGYHIDLFLQKHPDINYYIYEPIPEMLYTYLSYNSLKRLPSLKLKDIILADNELDIKKFFNKLVDKTNDKFIHIVLNSHRNIFTKEYNEFLELFKETIKDKKTSIGTNLAFQERWILNSMKNFKEVLNTPNILLEKKGAFKDKPVILVAAGPSLNEEIENLKQIKEKGLAYIFSVGSAINTLIHNNIYPDAATTYDPTIRNQIVFEKVKENRIVDIPMIFGSSVGYETLIDYPGEKYHMITSQDTISNYYLKNQDGKPISIMQDAPSIAVVTVQLLYELGFNPIILVGQNLAYKDKKRHSEGVHYSKDVTDEEIEKGIWVKGVYGNEVLTNEGYNNMRMQMEYYIKTLPNIEVINTTKGGAHIEGADFKELSAVMEELLKEKVVEDSWLEGNKTQYDKEYLKTRSEKMDRAYEKAFKLIDEYYDIINTIEKLIKNQNFNQAEKTYVKLDKALRKIERNDYFQTFILPMNRVHYKLLADSIDSLNEEKNPMEKGRRIVESFRKFMDLCKWDMGKIDEIYSEIKISIEEFLKSESDSEGL</sequence>
<name>A0A1M4PMG4_9FIRM</name>
<accession>A0A1M4PMG4</accession>
<gene>
    <name evidence="3" type="ORF">CUESP1_1275</name>
</gene>
<dbReference type="InterPro" id="IPR045376">
    <property type="entry name" value="Maf_N"/>
</dbReference>
<proteinExistence type="predicted"/>
<evidence type="ECO:0000259" key="1">
    <source>
        <dbReference type="Pfam" id="PF01973"/>
    </source>
</evidence>
<dbReference type="AlphaFoldDB" id="A0A1M4PMG4"/>
<dbReference type="Proteomes" id="UP000245423">
    <property type="component" value="Chromosome 1"/>
</dbReference>
<evidence type="ECO:0000313" key="4">
    <source>
        <dbReference type="Proteomes" id="UP000245423"/>
    </source>
</evidence>
<evidence type="ECO:0000313" key="3">
    <source>
        <dbReference type="EMBL" id="SHD76647.1"/>
    </source>
</evidence>
<dbReference type="Pfam" id="PF20157">
    <property type="entry name" value="Maf_flag10_N"/>
    <property type="match status" value="1"/>
</dbReference>
<feature type="domain" description="Glycosyltransferase Maf N-terminal" evidence="2">
    <location>
        <begin position="35"/>
        <end position="117"/>
    </location>
</feature>